<evidence type="ECO:0000259" key="6">
    <source>
        <dbReference type="PROSITE" id="PS50109"/>
    </source>
</evidence>
<dbReference type="Pfam" id="PF13424">
    <property type="entry name" value="TPR_12"/>
    <property type="match status" value="2"/>
</dbReference>
<gene>
    <name evidence="7" type="ORF">BC349_07100</name>
</gene>
<evidence type="ECO:0000256" key="2">
    <source>
        <dbReference type="ARBA" id="ARBA00012438"/>
    </source>
</evidence>
<reference evidence="7 8" key="1">
    <citation type="submission" date="2016-07" db="EMBL/GenBank/DDBJ databases">
        <title>Genome analysis of Flavihumibacter stibioxidans YS-17.</title>
        <authorList>
            <person name="Shi K."/>
            <person name="Han Y."/>
            <person name="Wang G."/>
        </authorList>
    </citation>
    <scope>NUCLEOTIDE SEQUENCE [LARGE SCALE GENOMIC DNA]</scope>
    <source>
        <strain evidence="7 8">YS-17</strain>
    </source>
</reference>
<dbReference type="EMBL" id="MBUA01000012">
    <property type="protein sequence ID" value="MBC6490794.1"/>
    <property type="molecule type" value="Genomic_DNA"/>
</dbReference>
<name>A0ABR7M8D2_9BACT</name>
<keyword evidence="3" id="KW-0597">Phosphoprotein</keyword>
<dbReference type="InterPro" id="IPR005467">
    <property type="entry name" value="His_kinase_dom"/>
</dbReference>
<dbReference type="InterPro" id="IPR011990">
    <property type="entry name" value="TPR-like_helical_dom_sf"/>
</dbReference>
<dbReference type="SMART" id="SM00387">
    <property type="entry name" value="HATPase_c"/>
    <property type="match status" value="1"/>
</dbReference>
<dbReference type="Gene3D" id="3.30.565.10">
    <property type="entry name" value="Histidine kinase-like ATPase, C-terminal domain"/>
    <property type="match status" value="1"/>
</dbReference>
<dbReference type="SUPFAM" id="SSF55874">
    <property type="entry name" value="ATPase domain of HSP90 chaperone/DNA topoisomerase II/histidine kinase"/>
    <property type="match status" value="1"/>
</dbReference>
<evidence type="ECO:0000256" key="1">
    <source>
        <dbReference type="ARBA" id="ARBA00000085"/>
    </source>
</evidence>
<accession>A0ABR7M8D2</accession>
<dbReference type="InterPro" id="IPR004358">
    <property type="entry name" value="Sig_transdc_His_kin-like_C"/>
</dbReference>
<keyword evidence="5" id="KW-1133">Transmembrane helix</keyword>
<evidence type="ECO:0000256" key="3">
    <source>
        <dbReference type="ARBA" id="ARBA00022553"/>
    </source>
</evidence>
<dbReference type="PROSITE" id="PS50005">
    <property type="entry name" value="TPR"/>
    <property type="match status" value="2"/>
</dbReference>
<dbReference type="Pfam" id="PF02518">
    <property type="entry name" value="HATPase_c"/>
    <property type="match status" value="1"/>
</dbReference>
<dbReference type="SMART" id="SM00028">
    <property type="entry name" value="TPR"/>
    <property type="match status" value="5"/>
</dbReference>
<keyword evidence="5" id="KW-0472">Membrane</keyword>
<keyword evidence="8" id="KW-1185">Reference proteome</keyword>
<dbReference type="SUPFAM" id="SSF48452">
    <property type="entry name" value="TPR-like"/>
    <property type="match status" value="2"/>
</dbReference>
<dbReference type="InterPro" id="IPR036097">
    <property type="entry name" value="HisK_dim/P_sf"/>
</dbReference>
<dbReference type="Proteomes" id="UP000765802">
    <property type="component" value="Unassembled WGS sequence"/>
</dbReference>
<dbReference type="EC" id="2.7.13.3" evidence="2"/>
<dbReference type="Gene3D" id="1.25.40.10">
    <property type="entry name" value="Tetratricopeptide repeat domain"/>
    <property type="match status" value="1"/>
</dbReference>
<proteinExistence type="predicted"/>
<feature type="repeat" description="TPR" evidence="4">
    <location>
        <begin position="186"/>
        <end position="219"/>
    </location>
</feature>
<dbReference type="PRINTS" id="PR00344">
    <property type="entry name" value="BCTRLSENSOR"/>
</dbReference>
<protein>
    <recommendedName>
        <fullName evidence="2">histidine kinase</fullName>
        <ecNumber evidence="2">2.7.13.3</ecNumber>
    </recommendedName>
</protein>
<dbReference type="CDD" id="cd00075">
    <property type="entry name" value="HATPase"/>
    <property type="match status" value="1"/>
</dbReference>
<dbReference type="PANTHER" id="PTHR43547:SF2">
    <property type="entry name" value="HYBRID SIGNAL TRANSDUCTION HISTIDINE KINASE C"/>
    <property type="match status" value="1"/>
</dbReference>
<evidence type="ECO:0000256" key="4">
    <source>
        <dbReference type="PROSITE-ProRule" id="PRU00339"/>
    </source>
</evidence>
<keyword evidence="4" id="KW-0802">TPR repeat</keyword>
<dbReference type="InterPro" id="IPR003661">
    <property type="entry name" value="HisK_dim/P_dom"/>
</dbReference>
<comment type="caution">
    <text evidence="7">The sequence shown here is derived from an EMBL/GenBank/DDBJ whole genome shotgun (WGS) entry which is preliminary data.</text>
</comment>
<dbReference type="Gene3D" id="1.10.287.130">
    <property type="match status" value="1"/>
</dbReference>
<dbReference type="PROSITE" id="PS50109">
    <property type="entry name" value="HIS_KIN"/>
    <property type="match status" value="1"/>
</dbReference>
<evidence type="ECO:0000256" key="5">
    <source>
        <dbReference type="SAM" id="Phobius"/>
    </source>
</evidence>
<keyword evidence="5" id="KW-0812">Transmembrane</keyword>
<dbReference type="PANTHER" id="PTHR43547">
    <property type="entry name" value="TWO-COMPONENT HISTIDINE KINASE"/>
    <property type="match status" value="1"/>
</dbReference>
<feature type="transmembrane region" description="Helical" evidence="5">
    <location>
        <begin position="343"/>
        <end position="362"/>
    </location>
</feature>
<comment type="catalytic activity">
    <reaction evidence="1">
        <text>ATP + protein L-histidine = ADP + protein N-phospho-L-histidine.</text>
        <dbReference type="EC" id="2.7.13.3"/>
    </reaction>
</comment>
<dbReference type="SMART" id="SM00388">
    <property type="entry name" value="HisKA"/>
    <property type="match status" value="1"/>
</dbReference>
<evidence type="ECO:0000313" key="7">
    <source>
        <dbReference type="EMBL" id="MBC6490794.1"/>
    </source>
</evidence>
<sequence length="611" mass="69098">MKYILIIAFAFCQVSVSIAQKPDTNYLKSLYDHSLEFSEEKLDSLLINAAFIEQQSDQLDFRKGRILALRLKGIHSEFSGDYDEAIRYYLATLAESRSSGQIEYEIAALSDLAIVYSEIKQPAKAKEVYLRSLRLSELQGEVSSLISAYSNLGALYNMLNQTDTALIYLNRALKLSNQYKRTESLPVIYNNLGNVYFKENNFQKAREYFNINKQVHESSSDTASLWTDYLNLGDVFLEQGHYDSAKWYTDAALQVALRLGSKSKEAETYALISKFHEKQGQYRRAFEYQRKWYRLDTAMVNESSGRTIAEMQERFNARDREKQNRLLEASVEKGRLQNRNLKLLVIAAGIIGLLVGILLLVYRNSNLRLKKVNDIIGRQKEKLAILNQEKNSLISIVSHDLSTPFITIDTWSRLLEQDQPLSAGQQKSLEKIRGAALNGEKLIRQILEIERLGTSLEKLEMEELNLGDFAAHVAGEHQAAAAAKDIRLHVTLMKEPVFLMTDQALIRRILDNLLSNAIKFTPAGREVRVSVTDKGDFAELAVEDEGPGIPEEEQQLLFTKYAQLTNRPTAGEGSTGLGLAIVNRLVTELNGSITCTSETGKGCRFTVRFKK</sequence>
<organism evidence="7 8">
    <name type="scientific">Flavihumibacter stibioxidans</name>
    <dbReference type="NCBI Taxonomy" id="1834163"/>
    <lineage>
        <taxon>Bacteria</taxon>
        <taxon>Pseudomonadati</taxon>
        <taxon>Bacteroidota</taxon>
        <taxon>Chitinophagia</taxon>
        <taxon>Chitinophagales</taxon>
        <taxon>Chitinophagaceae</taxon>
        <taxon>Flavihumibacter</taxon>
    </lineage>
</organism>
<dbReference type="InterPro" id="IPR019734">
    <property type="entry name" value="TPR_rpt"/>
</dbReference>
<dbReference type="InterPro" id="IPR036890">
    <property type="entry name" value="HATPase_C_sf"/>
</dbReference>
<dbReference type="Pfam" id="PF00512">
    <property type="entry name" value="HisKA"/>
    <property type="match status" value="1"/>
</dbReference>
<evidence type="ECO:0000313" key="8">
    <source>
        <dbReference type="Proteomes" id="UP000765802"/>
    </source>
</evidence>
<dbReference type="SUPFAM" id="SSF47384">
    <property type="entry name" value="Homodimeric domain of signal transducing histidine kinase"/>
    <property type="match status" value="1"/>
</dbReference>
<dbReference type="CDD" id="cd00082">
    <property type="entry name" value="HisKA"/>
    <property type="match status" value="1"/>
</dbReference>
<feature type="domain" description="Histidine kinase" evidence="6">
    <location>
        <begin position="396"/>
        <end position="611"/>
    </location>
</feature>
<dbReference type="InterPro" id="IPR003594">
    <property type="entry name" value="HATPase_dom"/>
</dbReference>
<feature type="repeat" description="TPR" evidence="4">
    <location>
        <begin position="146"/>
        <end position="179"/>
    </location>
</feature>
<dbReference type="RefSeq" id="WP_187256148.1">
    <property type="nucleotide sequence ID" value="NZ_JBHULF010000014.1"/>
</dbReference>